<evidence type="ECO:0000313" key="14">
    <source>
        <dbReference type="WBParaSite" id="SMTH1_100300.1"/>
    </source>
</evidence>
<dbReference type="AlphaFoldDB" id="A0AA85AQN5"/>
<keyword evidence="7 9" id="KW-0408">Iron</keyword>
<evidence type="ECO:0000256" key="2">
    <source>
        <dbReference type="ARBA" id="ARBA00006488"/>
    </source>
</evidence>
<dbReference type="PROSITE" id="PS51007">
    <property type="entry name" value="CYTC"/>
    <property type="match status" value="1"/>
</dbReference>
<reference evidence="14" key="1">
    <citation type="submission" date="2023-11" db="UniProtKB">
        <authorList>
            <consortium name="WormBaseParasite"/>
        </authorList>
    </citation>
    <scope>IDENTIFICATION</scope>
</reference>
<protein>
    <recommendedName>
        <fullName evidence="15">USP domain-containing protein</fullName>
    </recommendedName>
</protein>
<organism evidence="13 14">
    <name type="scientific">Schistosoma mattheei</name>
    <dbReference type="NCBI Taxonomy" id="31246"/>
    <lineage>
        <taxon>Eukaryota</taxon>
        <taxon>Metazoa</taxon>
        <taxon>Spiralia</taxon>
        <taxon>Lophotrochozoa</taxon>
        <taxon>Platyhelminthes</taxon>
        <taxon>Trematoda</taxon>
        <taxon>Digenea</taxon>
        <taxon>Strigeidida</taxon>
        <taxon>Schistosomatoidea</taxon>
        <taxon>Schistosomatidae</taxon>
        <taxon>Schistosoma</taxon>
    </lineage>
</organism>
<evidence type="ECO:0000259" key="12">
    <source>
        <dbReference type="PROSITE" id="PS51007"/>
    </source>
</evidence>
<feature type="transmembrane region" description="Helical" evidence="10">
    <location>
        <begin position="21"/>
        <end position="47"/>
    </location>
</feature>
<evidence type="ECO:0000259" key="11">
    <source>
        <dbReference type="PROSITE" id="PS50235"/>
    </source>
</evidence>
<dbReference type="InterPro" id="IPR001394">
    <property type="entry name" value="Peptidase_C19_UCH"/>
</dbReference>
<evidence type="ECO:0000256" key="3">
    <source>
        <dbReference type="ARBA" id="ARBA00022617"/>
    </source>
</evidence>
<accession>A0AA85AQN5</accession>
<dbReference type="InterPro" id="IPR009056">
    <property type="entry name" value="Cyt_c-like_dom"/>
</dbReference>
<evidence type="ECO:0000313" key="13">
    <source>
        <dbReference type="Proteomes" id="UP000050791"/>
    </source>
</evidence>
<dbReference type="InterPro" id="IPR036909">
    <property type="entry name" value="Cyt_c-like_dom_sf"/>
</dbReference>
<evidence type="ECO:0000256" key="9">
    <source>
        <dbReference type="PIRSR" id="PIRSR602326-1"/>
    </source>
</evidence>
<dbReference type="PRINTS" id="PR00603">
    <property type="entry name" value="CYTOCHROMEC1"/>
</dbReference>
<dbReference type="InterPro" id="IPR018200">
    <property type="entry name" value="USP_CS"/>
</dbReference>
<keyword evidence="4 10" id="KW-0812">Transmembrane</keyword>
<dbReference type="CDD" id="cd02257">
    <property type="entry name" value="Peptidase_C19"/>
    <property type="match status" value="1"/>
</dbReference>
<dbReference type="InterPro" id="IPR002326">
    <property type="entry name" value="Cyt_c1"/>
</dbReference>
<feature type="domain" description="Cytochrome c" evidence="12">
    <location>
        <begin position="71"/>
        <end position="179"/>
    </location>
</feature>
<dbReference type="PANTHER" id="PTHR10266:SF3">
    <property type="entry name" value="CYTOCHROME C1, HEME PROTEIN, MITOCHONDRIAL"/>
    <property type="match status" value="1"/>
</dbReference>
<proteinExistence type="inferred from homology"/>
<dbReference type="SUPFAM" id="SSF54001">
    <property type="entry name" value="Cysteine proteinases"/>
    <property type="match status" value="1"/>
</dbReference>
<dbReference type="PANTHER" id="PTHR10266">
    <property type="entry name" value="CYTOCHROME C1"/>
    <property type="match status" value="1"/>
</dbReference>
<evidence type="ECO:0000256" key="6">
    <source>
        <dbReference type="ARBA" id="ARBA00022989"/>
    </source>
</evidence>
<sequence>MLKDQYNVLPLNLPYWKSSKYYLWTKFTIASGVVGIGIVSLAVPVYASDLQAHPAKLPWIHNGIISSYDHASMRRGYQVYKEVCSACHSLKYMNYRHLVNTVLTEDEAKADAAEHMYPDGPDDKGNMFERPGRLTDVLPSPYPNKEAARAANNGAEPPDLTYIVKAREDQLLELIEKLNPQVVENETILNNTSQCCNGYGNKNDNTDNNVTHANKTRVGRNSNSPVPSTYKLSQSNGVQPFMLKHLITPNPIFGKLLHMNTGFQEDAAECLTYLLTQLHEELGCTAVAKSTDVHLLNDTDQSQNDSEWIVTGRAGKHFPEARKIELDGGQSPIASLFCGTLVTRSNLSKSDSSYNVHNYSTVNSHAKKSAIKEPFFMLHVPIDNPLVNSVESALRYLAELEVIADYHNSSDSQISLVRRRSMIDRLPPYLIIQLKRFYNESKVKNVQNINTSVNKFNSTTSQTSVIIRKHLKSVNIQSKLLIPKELLNQETHFSHSQRNYRLQAVIFHVGETVESGHYTIAVRITNPLKKSNSNSSTFVYFDDDRACVLNNAESINLLLTTHHPLDTRNCVFLHLKKPKTFQTNPEHVITSSSSSQHHSALNVSINHPRTPYILLYESQIGVHSDT</sequence>
<keyword evidence="5 9" id="KW-0479">Metal-binding</keyword>
<dbReference type="InterPro" id="IPR038765">
    <property type="entry name" value="Papain-like_cys_pep_sf"/>
</dbReference>
<feature type="binding site" description="covalent" evidence="9">
    <location>
        <position position="87"/>
    </location>
    <ligand>
        <name>heme c</name>
        <dbReference type="ChEBI" id="CHEBI:61717"/>
    </ligand>
</feature>
<feature type="binding site" description="covalent" evidence="9">
    <location>
        <position position="84"/>
    </location>
    <ligand>
        <name>heme c</name>
        <dbReference type="ChEBI" id="CHEBI:61717"/>
    </ligand>
</feature>
<dbReference type="GO" id="GO:0046872">
    <property type="term" value="F:metal ion binding"/>
    <property type="evidence" value="ECO:0007669"/>
    <property type="project" value="UniProtKB-KW"/>
</dbReference>
<dbReference type="WBParaSite" id="SMTH1_100300.1">
    <property type="protein sequence ID" value="SMTH1_100300.1"/>
    <property type="gene ID" value="SMTH1_100300"/>
</dbReference>
<comment type="subcellular location">
    <subcellularLocation>
        <location evidence="1">Membrane</location>
    </subcellularLocation>
</comment>
<dbReference type="GO" id="GO:0009055">
    <property type="term" value="F:electron transfer activity"/>
    <property type="evidence" value="ECO:0007669"/>
    <property type="project" value="InterPro"/>
</dbReference>
<evidence type="ECO:0008006" key="15">
    <source>
        <dbReference type="Google" id="ProtNLM"/>
    </source>
</evidence>
<evidence type="ECO:0000256" key="1">
    <source>
        <dbReference type="ARBA" id="ARBA00004370"/>
    </source>
</evidence>
<dbReference type="GO" id="GO:0005739">
    <property type="term" value="C:mitochondrion"/>
    <property type="evidence" value="ECO:0007669"/>
    <property type="project" value="GOC"/>
</dbReference>
<dbReference type="InterPro" id="IPR028889">
    <property type="entry name" value="USP"/>
</dbReference>
<dbReference type="GO" id="GO:0016020">
    <property type="term" value="C:membrane"/>
    <property type="evidence" value="ECO:0007669"/>
    <property type="project" value="UniProtKB-SubCell"/>
</dbReference>
<dbReference type="Proteomes" id="UP000050791">
    <property type="component" value="Unassembled WGS sequence"/>
</dbReference>
<dbReference type="SUPFAM" id="SSF46626">
    <property type="entry name" value="Cytochrome c"/>
    <property type="match status" value="1"/>
</dbReference>
<evidence type="ECO:0000256" key="8">
    <source>
        <dbReference type="ARBA" id="ARBA00023136"/>
    </source>
</evidence>
<dbReference type="Pfam" id="PF00443">
    <property type="entry name" value="UCH"/>
    <property type="match status" value="1"/>
</dbReference>
<keyword evidence="8 10" id="KW-0472">Membrane</keyword>
<evidence type="ECO:0000256" key="7">
    <source>
        <dbReference type="ARBA" id="ARBA00023004"/>
    </source>
</evidence>
<evidence type="ECO:0000256" key="10">
    <source>
        <dbReference type="SAM" id="Phobius"/>
    </source>
</evidence>
<evidence type="ECO:0000256" key="4">
    <source>
        <dbReference type="ARBA" id="ARBA00022692"/>
    </source>
</evidence>
<dbReference type="Gene3D" id="1.10.760.10">
    <property type="entry name" value="Cytochrome c-like domain"/>
    <property type="match status" value="1"/>
</dbReference>
<dbReference type="GO" id="GO:0020037">
    <property type="term" value="F:heme binding"/>
    <property type="evidence" value="ECO:0007669"/>
    <property type="project" value="InterPro"/>
</dbReference>
<dbReference type="GO" id="GO:0004843">
    <property type="term" value="F:cysteine-type deubiquitinase activity"/>
    <property type="evidence" value="ECO:0007669"/>
    <property type="project" value="InterPro"/>
</dbReference>
<dbReference type="Gene3D" id="3.90.70.10">
    <property type="entry name" value="Cysteine proteinases"/>
    <property type="match status" value="1"/>
</dbReference>
<name>A0AA85AQN5_9TREM</name>
<comment type="cofactor">
    <cofactor evidence="9">
        <name>heme c</name>
        <dbReference type="ChEBI" id="CHEBI:61717"/>
    </cofactor>
    <text evidence="9">Binds 1 heme c group covalently per subunit.</text>
</comment>
<keyword evidence="3 9" id="KW-0349">Heme</keyword>
<feature type="domain" description="USP" evidence="11">
    <location>
        <begin position="199"/>
        <end position="563"/>
    </location>
</feature>
<dbReference type="PROSITE" id="PS50235">
    <property type="entry name" value="USP_3"/>
    <property type="match status" value="1"/>
</dbReference>
<evidence type="ECO:0000256" key="5">
    <source>
        <dbReference type="ARBA" id="ARBA00022723"/>
    </source>
</evidence>
<comment type="similarity">
    <text evidence="2">Belongs to the cytochrome c family.</text>
</comment>
<keyword evidence="6 10" id="KW-1133">Transmembrane helix</keyword>
<dbReference type="GO" id="GO:0016579">
    <property type="term" value="P:protein deubiquitination"/>
    <property type="evidence" value="ECO:0007669"/>
    <property type="project" value="InterPro"/>
</dbReference>
<dbReference type="PROSITE" id="PS00973">
    <property type="entry name" value="USP_2"/>
    <property type="match status" value="1"/>
</dbReference>
<dbReference type="Pfam" id="PF02167">
    <property type="entry name" value="Cytochrom_C1"/>
    <property type="match status" value="1"/>
</dbReference>
<dbReference type="GO" id="GO:0006122">
    <property type="term" value="P:mitochondrial electron transport, ubiquinol to cytochrome c"/>
    <property type="evidence" value="ECO:0007669"/>
    <property type="project" value="TreeGrafter"/>
</dbReference>
<feature type="binding site" description="covalent" evidence="9">
    <location>
        <position position="88"/>
    </location>
    <ligand>
        <name>heme c</name>
        <dbReference type="ChEBI" id="CHEBI:61717"/>
    </ligand>
</feature>